<accession>A0ABY5A8G4</accession>
<evidence type="ECO:0008006" key="3">
    <source>
        <dbReference type="Google" id="ProtNLM"/>
    </source>
</evidence>
<name>A0ABY5A8G4_9GAMM</name>
<reference evidence="1" key="1">
    <citation type="submission" date="2022-06" db="EMBL/GenBank/DDBJ databases">
        <title>Complete genome of Pseudomonas hydrolytica DSWY01T.</title>
        <authorList>
            <person name="Jung J."/>
            <person name="Jeon C.O."/>
        </authorList>
    </citation>
    <scope>NUCLEOTIDE SEQUENCE</scope>
    <source>
        <strain evidence="1">DSWY01</strain>
    </source>
</reference>
<organism evidence="1 2">
    <name type="scientific">Ectopseudomonas hydrolytica</name>
    <dbReference type="NCBI Taxonomy" id="2493633"/>
    <lineage>
        <taxon>Bacteria</taxon>
        <taxon>Pseudomonadati</taxon>
        <taxon>Pseudomonadota</taxon>
        <taxon>Gammaproteobacteria</taxon>
        <taxon>Pseudomonadales</taxon>
        <taxon>Pseudomonadaceae</taxon>
        <taxon>Ectopseudomonas</taxon>
    </lineage>
</organism>
<dbReference type="EMBL" id="CP099397">
    <property type="protein sequence ID" value="USR40001.1"/>
    <property type="molecule type" value="Genomic_DNA"/>
</dbReference>
<dbReference type="RefSeq" id="WP_129483254.1">
    <property type="nucleotide sequence ID" value="NZ_CP099397.1"/>
</dbReference>
<keyword evidence="2" id="KW-1185">Reference proteome</keyword>
<protein>
    <recommendedName>
        <fullName evidence="3">Phage tail protein</fullName>
    </recommendedName>
</protein>
<sequence length="319" mass="34392">MAYYTGSAADMSGIRSALVAACTDNGWTWNAATNVLSKGSLHLLLTNDAINMSLTGRTSASSGNMPNEVQIGRLMAKAGTPTLDVTYPAQYDIFVFTAPVDEVWLTVRYDVDRYQWCAFGRSVIQLPGTGMFVAAIRGSVPINHDVPTVVSPFHIGPAAGGADRSGSHGLTSGAFGWNTSGRAFPAQRDVYLHSDLDGNGWNLRLNDPSAALPGVNAFSQLVAAQPSAWNSEAALIPMRLYRFRASNKLSLVADLVNVRHVRNDNYVPGQIIEIGPDRWKTFPWHRRDGVVRNGTGGGTAFDNIDHSGTFGYAVRYDGP</sequence>
<proteinExistence type="predicted"/>
<evidence type="ECO:0000313" key="2">
    <source>
        <dbReference type="Proteomes" id="UP001054897"/>
    </source>
</evidence>
<dbReference type="GeneID" id="300079467"/>
<evidence type="ECO:0000313" key="1">
    <source>
        <dbReference type="EMBL" id="USR40001.1"/>
    </source>
</evidence>
<gene>
    <name evidence="1" type="ORF">L1F06_000770</name>
</gene>
<dbReference type="Proteomes" id="UP001054897">
    <property type="component" value="Chromosome"/>
</dbReference>